<accession>A0ABY7GVT1</accession>
<dbReference type="InterPro" id="IPR024364">
    <property type="entry name" value="Baseplate_phage_T4-like"/>
</dbReference>
<evidence type="ECO:0000313" key="1">
    <source>
        <dbReference type="EMBL" id="WAS91037.1"/>
    </source>
</evidence>
<sequence length="253" mass="28223">MSLPRREFEVELPLGWVDDAGRVHRRVVLQKMRGHEEALFYDSSLSAGRLVTELIKGCLVRFVDGPEAPGPLVSRMFSADRNFLVVQIRRVTLGDEVPCRYACRGCGADIAVTEDLGRLAVRRAGDGPLRTTLHVELADGWRDGEGVTHQALELRLPRGDDEEFIAEMTDDPLRARDALVLRCIQSFGSLRRATLEAYGLKILRDLTLGDRRAIYRALDDDSPGVDFRRTVTCGRCGDSFKTTLEVSGFFDLG</sequence>
<organism evidence="1 2">
    <name type="scientific">Nannocystis punicea</name>
    <dbReference type="NCBI Taxonomy" id="2995304"/>
    <lineage>
        <taxon>Bacteria</taxon>
        <taxon>Pseudomonadati</taxon>
        <taxon>Myxococcota</taxon>
        <taxon>Polyangia</taxon>
        <taxon>Nannocystales</taxon>
        <taxon>Nannocystaceae</taxon>
        <taxon>Nannocystis</taxon>
    </lineage>
</organism>
<dbReference type="EMBL" id="CP114040">
    <property type="protein sequence ID" value="WAS91037.1"/>
    <property type="molecule type" value="Genomic_DNA"/>
</dbReference>
<protein>
    <submittedName>
        <fullName evidence="1">Uncharacterized protein</fullName>
    </submittedName>
</protein>
<name>A0ABY7GVT1_9BACT</name>
<dbReference type="Pfam" id="PF12322">
    <property type="entry name" value="T4_baseplate"/>
    <property type="match status" value="1"/>
</dbReference>
<keyword evidence="2" id="KW-1185">Reference proteome</keyword>
<dbReference type="Proteomes" id="UP001164459">
    <property type="component" value="Chromosome"/>
</dbReference>
<reference evidence="1" key="1">
    <citation type="submission" date="2022-11" db="EMBL/GenBank/DDBJ databases">
        <title>Minimal conservation of predation-associated metabolite biosynthetic gene clusters underscores biosynthetic potential of Myxococcota including descriptions for ten novel species: Archangium lansinium sp. nov., Myxococcus landrumus sp. nov., Nannocystis bai.</title>
        <authorList>
            <person name="Ahearne A."/>
            <person name="Stevens C."/>
            <person name="Dowd S."/>
        </authorList>
    </citation>
    <scope>NUCLEOTIDE SEQUENCE</scope>
    <source>
        <strain evidence="1">Fl3</strain>
    </source>
</reference>
<gene>
    <name evidence="1" type="ORF">O0S08_33025</name>
</gene>
<evidence type="ECO:0000313" key="2">
    <source>
        <dbReference type="Proteomes" id="UP001164459"/>
    </source>
</evidence>
<dbReference type="RefSeq" id="WP_269033399.1">
    <property type="nucleotide sequence ID" value="NZ_CP114040.1"/>
</dbReference>
<proteinExistence type="predicted"/>